<dbReference type="AlphaFoldDB" id="A0A2T5MFE6"/>
<protein>
    <submittedName>
        <fullName evidence="2">Uncharacterized protein</fullName>
    </submittedName>
</protein>
<accession>A0A2T5MFE6</accession>
<evidence type="ECO:0000313" key="3">
    <source>
        <dbReference type="Proteomes" id="UP000244248"/>
    </source>
</evidence>
<feature type="transmembrane region" description="Helical" evidence="1">
    <location>
        <begin position="92"/>
        <end position="108"/>
    </location>
</feature>
<feature type="transmembrane region" description="Helical" evidence="1">
    <location>
        <begin position="63"/>
        <end position="85"/>
    </location>
</feature>
<dbReference type="OrthoDB" id="327431at2"/>
<comment type="caution">
    <text evidence="2">The sequence shown here is derived from an EMBL/GenBank/DDBJ whole genome shotgun (WGS) entry which is preliminary data.</text>
</comment>
<proteinExistence type="predicted"/>
<organism evidence="2 3">
    <name type="scientific">Stenotrophobium rhamnosiphilum</name>
    <dbReference type="NCBI Taxonomy" id="2029166"/>
    <lineage>
        <taxon>Bacteria</taxon>
        <taxon>Pseudomonadati</taxon>
        <taxon>Pseudomonadota</taxon>
        <taxon>Gammaproteobacteria</taxon>
        <taxon>Nevskiales</taxon>
        <taxon>Nevskiaceae</taxon>
        <taxon>Stenotrophobium</taxon>
    </lineage>
</organism>
<dbReference type="Proteomes" id="UP000244248">
    <property type="component" value="Unassembled WGS sequence"/>
</dbReference>
<gene>
    <name evidence="2" type="ORF">CJD38_08060</name>
</gene>
<name>A0A2T5MFE6_9GAMM</name>
<keyword evidence="1" id="KW-0472">Membrane</keyword>
<dbReference type="RefSeq" id="WP_107939837.1">
    <property type="nucleotide sequence ID" value="NZ_QANS01000003.1"/>
</dbReference>
<dbReference type="EMBL" id="QANS01000003">
    <property type="protein sequence ID" value="PTU31294.1"/>
    <property type="molecule type" value="Genomic_DNA"/>
</dbReference>
<keyword evidence="1" id="KW-1133">Transmembrane helix</keyword>
<evidence type="ECO:0000256" key="1">
    <source>
        <dbReference type="SAM" id="Phobius"/>
    </source>
</evidence>
<feature type="transmembrane region" description="Helical" evidence="1">
    <location>
        <begin position="162"/>
        <end position="180"/>
    </location>
</feature>
<feature type="transmembrane region" description="Helical" evidence="1">
    <location>
        <begin position="128"/>
        <end position="153"/>
    </location>
</feature>
<feature type="transmembrane region" description="Helical" evidence="1">
    <location>
        <begin position="21"/>
        <end position="43"/>
    </location>
</feature>
<evidence type="ECO:0000313" key="2">
    <source>
        <dbReference type="EMBL" id="PTU31294.1"/>
    </source>
</evidence>
<sequence length="210" mass="22798">MFVGHYSASLAIKAAKPTIPLWVLFVAVQAVDIGWGTLMLLGIKKARYIKGFTEVLPLDLYYMPYTHSLLASAIWALAGGALYFLWRRRDGAAAAALVGLAVLSHWFLDYPMHPGDLALFDESHKVGLGLWNHAFAATALELTLLAGAIALYARSCPQHAKAMWIFGAVLAVIQIGNTYGPTPPSALAFAGMALLSYGAFAYVAWRIERE</sequence>
<reference evidence="2 3" key="1">
    <citation type="submission" date="2018-04" db="EMBL/GenBank/DDBJ databases">
        <title>Novel species isolated from glacier.</title>
        <authorList>
            <person name="Liu Q."/>
            <person name="Xin Y.-H."/>
        </authorList>
    </citation>
    <scope>NUCLEOTIDE SEQUENCE [LARGE SCALE GENOMIC DNA]</scope>
    <source>
        <strain evidence="2 3">GT1R17</strain>
    </source>
</reference>
<keyword evidence="3" id="KW-1185">Reference proteome</keyword>
<feature type="transmembrane region" description="Helical" evidence="1">
    <location>
        <begin position="186"/>
        <end position="205"/>
    </location>
</feature>
<keyword evidence="1" id="KW-0812">Transmembrane</keyword>